<dbReference type="InterPro" id="IPR036412">
    <property type="entry name" value="HAD-like_sf"/>
</dbReference>
<dbReference type="Gene3D" id="1.10.150.400">
    <property type="match status" value="1"/>
</dbReference>
<evidence type="ECO:0000313" key="1">
    <source>
        <dbReference type="EMBL" id="SCY57147.1"/>
    </source>
</evidence>
<keyword evidence="2" id="KW-1185">Reference proteome</keyword>
<gene>
    <name evidence="1" type="ORF">SAMN02910451_03136</name>
</gene>
<evidence type="ECO:0000313" key="2">
    <source>
        <dbReference type="Proteomes" id="UP000183047"/>
    </source>
</evidence>
<keyword evidence="1" id="KW-0378">Hydrolase</keyword>
<dbReference type="SUPFAM" id="SSF56784">
    <property type="entry name" value="HAD-like"/>
    <property type="match status" value="1"/>
</dbReference>
<accession>A0A1G5H0G4</accession>
<organism evidence="1 2">
    <name type="scientific">Butyrivibrio hungatei</name>
    <dbReference type="NCBI Taxonomy" id="185008"/>
    <lineage>
        <taxon>Bacteria</taxon>
        <taxon>Bacillati</taxon>
        <taxon>Bacillota</taxon>
        <taxon>Clostridia</taxon>
        <taxon>Lachnospirales</taxon>
        <taxon>Lachnospiraceae</taxon>
        <taxon>Butyrivibrio</taxon>
    </lineage>
</organism>
<dbReference type="EMBL" id="FMUR01000030">
    <property type="protein sequence ID" value="SCY57147.1"/>
    <property type="molecule type" value="Genomic_DNA"/>
</dbReference>
<reference evidence="2" key="1">
    <citation type="submission" date="2016-10" db="EMBL/GenBank/DDBJ databases">
        <authorList>
            <person name="Varghese N."/>
            <person name="Submissions S."/>
        </authorList>
    </citation>
    <scope>NUCLEOTIDE SEQUENCE [LARGE SCALE GENOMIC DNA]</scope>
    <source>
        <strain evidence="2">XBD2006</strain>
    </source>
</reference>
<sequence>MEAFEQMMKSRIFAVYGLGTETERFLKEQKGNLNIVGLLDGFREDGEIYGYPIIPISEAVESGVSLIIVVARPGSCKAIAKRIGALCIEKNIALFDVRGKDLLAVNDVSYVFSGLEGYTVQCLLEKIEKSDVISFDFFETLIARIEMCYTDLFELIDLKLKEKGIIIPDFARLRLYAEKELSKNHAPRLEEIYEFLLEAADVHSVSADELADFEWMLDQKTIIERKEVCGICRSAISAGKTVCITSDTYYSREQIESIIGRFGLSDVSEVFASCEYGVSKTQGLYSFLKERYPGKKILHIGDDETTDIEKASEYDIDTQRIYNGANLYDHLGGFGLDNEIKSYSDRVKVGMLIASIFNSPFWFEEASQKVSVKDSFGIGYSFCAPMITDFVLWMKRRAEKQGYKQLLFCARDGYLPIKLYEKVATSAKYFYFLSSRTAAIRAGMENPKDIEYVDSMKYSGSADEALKRRFGIDAAKITRSERDEEILRKSGMQRENYKKYIEKLDIDEGAIGMFDFVAKGTTQMYLQKLFAQHIKGFYFLQLEPEFMADKGLDIEPFYSDEEKNSSAIFDNYYILETILTAPFPQLEEFDENGEPVFAKGTRSKTDIEAFEKAQKGIIEYFEKYIELVPEAARIENKTLDEKILALVNKVQIEDEDFLKLKVEDPFFGRMTDIRDVIG</sequence>
<dbReference type="Gene3D" id="3.40.50.1000">
    <property type="entry name" value="HAD superfamily/HAD-like"/>
    <property type="match status" value="1"/>
</dbReference>
<protein>
    <submittedName>
        <fullName evidence="1">Predicted hydrolase, HAD superfamily</fullName>
    </submittedName>
</protein>
<dbReference type="Proteomes" id="UP000183047">
    <property type="component" value="Unassembled WGS sequence"/>
</dbReference>
<dbReference type="InterPro" id="IPR023214">
    <property type="entry name" value="HAD_sf"/>
</dbReference>
<dbReference type="AlphaFoldDB" id="A0A1G5H0G4"/>
<dbReference type="GO" id="GO:0016787">
    <property type="term" value="F:hydrolase activity"/>
    <property type="evidence" value="ECO:0007669"/>
    <property type="project" value="UniProtKB-KW"/>
</dbReference>
<proteinExistence type="predicted"/>
<dbReference type="CDD" id="cd01427">
    <property type="entry name" value="HAD_like"/>
    <property type="match status" value="1"/>
</dbReference>
<name>A0A1G5H0G4_9FIRM</name>